<sequence length="55" mass="6210">MFSPRFTGRTCPGLTAARAKNPPLSHCALWIQLMAKPPLFVELFTHYKVSNETSF</sequence>
<evidence type="ECO:0000313" key="1">
    <source>
        <dbReference type="EMBL" id="JAH21333.1"/>
    </source>
</evidence>
<dbReference type="EMBL" id="GBXM01087244">
    <property type="protein sequence ID" value="JAH21333.1"/>
    <property type="molecule type" value="Transcribed_RNA"/>
</dbReference>
<reference evidence="1" key="2">
    <citation type="journal article" date="2015" name="Fish Shellfish Immunol.">
        <title>Early steps in the European eel (Anguilla anguilla)-Vibrio vulnificus interaction in the gills: Role of the RtxA13 toxin.</title>
        <authorList>
            <person name="Callol A."/>
            <person name="Pajuelo D."/>
            <person name="Ebbesson L."/>
            <person name="Teles M."/>
            <person name="MacKenzie S."/>
            <person name="Amaro C."/>
        </authorList>
    </citation>
    <scope>NUCLEOTIDE SEQUENCE</scope>
</reference>
<reference evidence="1" key="1">
    <citation type="submission" date="2014-11" db="EMBL/GenBank/DDBJ databases">
        <authorList>
            <person name="Amaro Gonzalez C."/>
        </authorList>
    </citation>
    <scope>NUCLEOTIDE SEQUENCE</scope>
</reference>
<protein>
    <submittedName>
        <fullName evidence="1">Uncharacterized protein</fullName>
    </submittedName>
</protein>
<dbReference type="AlphaFoldDB" id="A0A0E9QZ34"/>
<accession>A0A0E9QZ34</accession>
<organism evidence="1">
    <name type="scientific">Anguilla anguilla</name>
    <name type="common">European freshwater eel</name>
    <name type="synonym">Muraena anguilla</name>
    <dbReference type="NCBI Taxonomy" id="7936"/>
    <lineage>
        <taxon>Eukaryota</taxon>
        <taxon>Metazoa</taxon>
        <taxon>Chordata</taxon>
        <taxon>Craniata</taxon>
        <taxon>Vertebrata</taxon>
        <taxon>Euteleostomi</taxon>
        <taxon>Actinopterygii</taxon>
        <taxon>Neopterygii</taxon>
        <taxon>Teleostei</taxon>
        <taxon>Anguilliformes</taxon>
        <taxon>Anguillidae</taxon>
        <taxon>Anguilla</taxon>
    </lineage>
</organism>
<name>A0A0E9QZ34_ANGAN</name>
<proteinExistence type="predicted"/>